<dbReference type="REBASE" id="163031">
    <property type="entry name" value="M.Cti45434ORF984P"/>
</dbReference>
<sequence length="208" mass="22669">MREDDRAKVLDAYAAFEDSGMSRVLTPTDLGFRDVPVTKQARLRVEVTEDAKAAVAEAKNAVSEHADMLDDVAGAQFNDLPAALKIAAKNRGLKLPVTVVDAALEAVGVPDESADPSVDRKGKPVLDPTFTLTERVPLTEDIDEHMAREVVPFAPDVIWDADKAKVGYEIPFKRVFYTPAPVRPLEEIDADLAVVMGRLAEKFAEVRG</sequence>
<accession>A0A1H1PED9</accession>
<protein>
    <submittedName>
        <fullName evidence="1">Type I restriction enzyme M protein</fullName>
    </submittedName>
</protein>
<proteinExistence type="predicted"/>
<organism evidence="1 2">
    <name type="scientific">Corynebacterium timonense</name>
    <dbReference type="NCBI Taxonomy" id="441500"/>
    <lineage>
        <taxon>Bacteria</taxon>
        <taxon>Bacillati</taxon>
        <taxon>Actinomycetota</taxon>
        <taxon>Actinomycetes</taxon>
        <taxon>Mycobacteriales</taxon>
        <taxon>Corynebacteriaceae</taxon>
        <taxon>Corynebacterium</taxon>
    </lineage>
</organism>
<evidence type="ECO:0000313" key="1">
    <source>
        <dbReference type="EMBL" id="SDS08989.1"/>
    </source>
</evidence>
<dbReference type="EMBL" id="LT629765">
    <property type="protein sequence ID" value="SDS08989.1"/>
    <property type="molecule type" value="Genomic_DNA"/>
</dbReference>
<gene>
    <name evidence="1" type="ORF">SAMN04488539_0985</name>
</gene>
<dbReference type="Proteomes" id="UP000182237">
    <property type="component" value="Chromosome I"/>
</dbReference>
<dbReference type="AlphaFoldDB" id="A0A1H1PED9"/>
<name>A0A1H1PED9_9CORY</name>
<reference evidence="1 2" key="1">
    <citation type="submission" date="2016-10" db="EMBL/GenBank/DDBJ databases">
        <authorList>
            <person name="de Groot N.N."/>
        </authorList>
    </citation>
    <scope>NUCLEOTIDE SEQUENCE [LARGE SCALE GENOMIC DNA]</scope>
    <source>
        <strain evidence="1 2">DSM 45434</strain>
    </source>
</reference>
<evidence type="ECO:0000313" key="2">
    <source>
        <dbReference type="Proteomes" id="UP000182237"/>
    </source>
</evidence>
<keyword evidence="2" id="KW-1185">Reference proteome</keyword>